<organism evidence="2 3">
    <name type="scientific">Pandoravirus dulcis</name>
    <dbReference type="NCBI Taxonomy" id="1349409"/>
    <lineage>
        <taxon>Viruses</taxon>
        <taxon>Pandoravirus</taxon>
    </lineage>
</organism>
<dbReference type="Proteomes" id="UP000201566">
    <property type="component" value="Segment"/>
</dbReference>
<protein>
    <submittedName>
        <fullName evidence="2">Uncharacterized protein</fullName>
    </submittedName>
</protein>
<name>A0A291AUE2_9VIRU</name>
<reference evidence="2 3" key="1">
    <citation type="journal article" date="2013" name="Science">
        <title>Pandoraviruses: amoeba viruses with genomes up to 2.5 Mb reaching that of parasitic eukaryotes.</title>
        <authorList>
            <person name="Philippe N."/>
            <person name="Legendre M."/>
            <person name="Doutre G."/>
            <person name="Coute Y."/>
            <person name="Poirot O."/>
            <person name="Lescot M."/>
            <person name="Arslan D."/>
            <person name="Seltzer V."/>
            <person name="Bertaux L."/>
            <person name="Bruley C."/>
            <person name="Garin J."/>
            <person name="Claverie J.M."/>
            <person name="Abergel C."/>
        </authorList>
    </citation>
    <scope>NUCLEOTIDE SEQUENCE [LARGE SCALE GENOMIC DNA]</scope>
    <source>
        <strain evidence="2">Melbourne</strain>
    </source>
</reference>
<feature type="region of interest" description="Disordered" evidence="1">
    <location>
        <begin position="101"/>
        <end position="123"/>
    </location>
</feature>
<proteinExistence type="predicted"/>
<dbReference type="RefSeq" id="YP_009430237.1">
    <property type="nucleotide sequence ID" value="NC_021858.1"/>
</dbReference>
<sequence>MGSRRGRRHHRLQPAEQRAQAFVLVGLPIEVWDLIVGWCDNDDMRALTRTCAALRRCAWARVDAACRATHASVDAFVALWERETSRGDQLVAALLCSQCGPRRDADSYSDDDNDGDNDPESEDIAALPVKWRAYATLSSYGRAYAAWLCDACGRRSLARIEQGGSDNDDNGANSRDYDGPEDDPNGAQMFGMVQEIDMTRPHVWSTHGQLADADDLVYADHVDDDDFVVPACVAHLLDARPFAWLVSHGIGKPEARGRGDILARIGSIRGWMPLRRRASVGTGQPQYTRGSILVVCCDAANPMWGAVAVVHVHPRRRLMYWYEAEPSLADLMARWREHPLRLFDALYATAWMEWAIATYVSAAHHVDRQRARAHAVCDQHALDTIMDDTHAASGLPWAGVVRADEYRSFFDEHDAIDDVLDDDDFCFGAVARRHRRCRRTKRRRPIRS</sequence>
<accession>A0A291AUE2</accession>
<dbReference type="KEGG" id="vg:34567846"/>
<evidence type="ECO:0000313" key="3">
    <source>
        <dbReference type="Proteomes" id="UP000201566"/>
    </source>
</evidence>
<evidence type="ECO:0000313" key="2">
    <source>
        <dbReference type="EMBL" id="ATE82528.1"/>
    </source>
</evidence>
<dbReference type="EMBL" id="KC977570">
    <property type="protein sequence ID" value="ATE82528.1"/>
    <property type="molecule type" value="Genomic_DNA"/>
</dbReference>
<feature type="compositionally biased region" description="Acidic residues" evidence="1">
    <location>
        <begin position="107"/>
        <end position="123"/>
    </location>
</feature>
<feature type="region of interest" description="Disordered" evidence="1">
    <location>
        <begin position="161"/>
        <end position="188"/>
    </location>
</feature>
<gene>
    <name evidence="2" type="ORF">pdul_cds_574</name>
</gene>
<evidence type="ECO:0000256" key="1">
    <source>
        <dbReference type="SAM" id="MobiDB-lite"/>
    </source>
</evidence>
<dbReference type="GeneID" id="34567846"/>